<gene>
    <name evidence="2" type="ORF">BCR33DRAFT_732858</name>
</gene>
<dbReference type="EMBL" id="MCGO01000002">
    <property type="protein sequence ID" value="ORY53064.1"/>
    <property type="molecule type" value="Genomic_DNA"/>
</dbReference>
<evidence type="ECO:0000313" key="3">
    <source>
        <dbReference type="Proteomes" id="UP000193642"/>
    </source>
</evidence>
<accession>A0A1Y2D1Q5</accession>
<feature type="coiled-coil region" evidence="1">
    <location>
        <begin position="22"/>
        <end position="61"/>
    </location>
</feature>
<organism evidence="2 3">
    <name type="scientific">Rhizoclosmatium globosum</name>
    <dbReference type="NCBI Taxonomy" id="329046"/>
    <lineage>
        <taxon>Eukaryota</taxon>
        <taxon>Fungi</taxon>
        <taxon>Fungi incertae sedis</taxon>
        <taxon>Chytridiomycota</taxon>
        <taxon>Chytridiomycota incertae sedis</taxon>
        <taxon>Chytridiomycetes</taxon>
        <taxon>Chytridiales</taxon>
        <taxon>Chytriomycetaceae</taxon>
        <taxon>Rhizoclosmatium</taxon>
    </lineage>
</organism>
<evidence type="ECO:0000256" key="1">
    <source>
        <dbReference type="SAM" id="Coils"/>
    </source>
</evidence>
<name>A0A1Y2D1Q5_9FUNG</name>
<proteinExistence type="predicted"/>
<keyword evidence="1" id="KW-0175">Coiled coil</keyword>
<evidence type="ECO:0000313" key="2">
    <source>
        <dbReference type="EMBL" id="ORY53064.1"/>
    </source>
</evidence>
<comment type="caution">
    <text evidence="2">The sequence shown here is derived from an EMBL/GenBank/DDBJ whole genome shotgun (WGS) entry which is preliminary data.</text>
</comment>
<dbReference type="Proteomes" id="UP000193642">
    <property type="component" value="Unassembled WGS sequence"/>
</dbReference>
<dbReference type="AlphaFoldDB" id="A0A1Y2D1Q5"/>
<dbReference type="OrthoDB" id="8062037at2759"/>
<protein>
    <submittedName>
        <fullName evidence="2">Uncharacterized protein</fullName>
    </submittedName>
</protein>
<keyword evidence="3" id="KW-1185">Reference proteome</keyword>
<sequence length="161" mass="18876">MPPLVREAILPEFRDKDVELAMELQKKEEEEMAKVLERLKKEAEEEQLLIERRRKREEERRNGVPKTDLVLCWGVVEVTPQIHQMRLHQNQANKKFSYTGGAIAITAQPDNSSDSPQERVSTMKSKLQTIKSACWNQMRDQVNHMLKLKKLKPLLIQYNQV</sequence>
<reference evidence="2 3" key="1">
    <citation type="submission" date="2016-07" db="EMBL/GenBank/DDBJ databases">
        <title>Pervasive Adenine N6-methylation of Active Genes in Fungi.</title>
        <authorList>
            <consortium name="DOE Joint Genome Institute"/>
            <person name="Mondo S.J."/>
            <person name="Dannebaum R.O."/>
            <person name="Kuo R.C."/>
            <person name="Labutti K."/>
            <person name="Haridas S."/>
            <person name="Kuo A."/>
            <person name="Salamov A."/>
            <person name="Ahrendt S.R."/>
            <person name="Lipzen A."/>
            <person name="Sullivan W."/>
            <person name="Andreopoulos W.B."/>
            <person name="Clum A."/>
            <person name="Lindquist E."/>
            <person name="Daum C."/>
            <person name="Ramamoorthy G.K."/>
            <person name="Gryganskyi A."/>
            <person name="Culley D."/>
            <person name="Magnuson J.K."/>
            <person name="James T.Y."/>
            <person name="O'Malley M.A."/>
            <person name="Stajich J.E."/>
            <person name="Spatafora J.W."/>
            <person name="Visel A."/>
            <person name="Grigoriev I.V."/>
        </authorList>
    </citation>
    <scope>NUCLEOTIDE SEQUENCE [LARGE SCALE GENOMIC DNA]</scope>
    <source>
        <strain evidence="2 3">JEL800</strain>
    </source>
</reference>